<dbReference type="Gene3D" id="1.20.120.710">
    <property type="entry name" value="Haloacid dehalogenase hydrolase-like domain"/>
    <property type="match status" value="1"/>
</dbReference>
<evidence type="ECO:0000313" key="6">
    <source>
        <dbReference type="Proteomes" id="UP000267798"/>
    </source>
</evidence>
<dbReference type="Pfam" id="PF00702">
    <property type="entry name" value="Hydrolase"/>
    <property type="match status" value="1"/>
</dbReference>
<comment type="caution">
    <text evidence="5">The sequence shown here is derived from an EMBL/GenBank/DDBJ whole genome shotgun (WGS) entry which is preliminary data.</text>
</comment>
<dbReference type="GO" id="GO:0016791">
    <property type="term" value="F:phosphatase activity"/>
    <property type="evidence" value="ECO:0007669"/>
    <property type="project" value="TreeGrafter"/>
</dbReference>
<reference evidence="5 6" key="1">
    <citation type="submission" date="2018-09" db="EMBL/GenBank/DDBJ databases">
        <title>Paenibacillus aracenensis nov. sp. isolated from a cave in southern Spain.</title>
        <authorList>
            <person name="Jurado V."/>
            <person name="Gutierrez-Patricio S."/>
            <person name="Gonzalez-Pimentel J.L."/>
            <person name="Miller A.Z."/>
            <person name="Laiz L."/>
            <person name="Saiz-Jimenez C."/>
        </authorList>
    </citation>
    <scope>NUCLEOTIDE SEQUENCE [LARGE SCALE GENOMIC DNA]</scope>
    <source>
        <strain evidence="5 6">JCM 19203</strain>
    </source>
</reference>
<dbReference type="Proteomes" id="UP000267798">
    <property type="component" value="Unassembled WGS sequence"/>
</dbReference>
<dbReference type="NCBIfam" id="TIGR01549">
    <property type="entry name" value="HAD-SF-IA-v1"/>
    <property type="match status" value="1"/>
</dbReference>
<dbReference type="Gene3D" id="3.40.50.1000">
    <property type="entry name" value="HAD superfamily/HAD-like"/>
    <property type="match status" value="1"/>
</dbReference>
<evidence type="ECO:0000313" key="5">
    <source>
        <dbReference type="EMBL" id="RJX37038.1"/>
    </source>
</evidence>
<organism evidence="5 6">
    <name type="scientific">Paenibacillus pinisoli</name>
    <dbReference type="NCBI Taxonomy" id="1276110"/>
    <lineage>
        <taxon>Bacteria</taxon>
        <taxon>Bacillati</taxon>
        <taxon>Bacillota</taxon>
        <taxon>Bacilli</taxon>
        <taxon>Bacillales</taxon>
        <taxon>Paenibacillaceae</taxon>
        <taxon>Paenibacillus</taxon>
    </lineage>
</organism>
<proteinExistence type="predicted"/>
<evidence type="ECO:0000256" key="3">
    <source>
        <dbReference type="ARBA" id="ARBA00022801"/>
    </source>
</evidence>
<dbReference type="SFLD" id="SFLDS00003">
    <property type="entry name" value="Haloacid_Dehalogenase"/>
    <property type="match status" value="1"/>
</dbReference>
<dbReference type="OrthoDB" id="25198at2"/>
<evidence type="ECO:0000256" key="4">
    <source>
        <dbReference type="ARBA" id="ARBA00022842"/>
    </source>
</evidence>
<dbReference type="GO" id="GO:0044281">
    <property type="term" value="P:small molecule metabolic process"/>
    <property type="evidence" value="ECO:0007669"/>
    <property type="project" value="UniProtKB-ARBA"/>
</dbReference>
<evidence type="ECO:0000256" key="2">
    <source>
        <dbReference type="ARBA" id="ARBA00022723"/>
    </source>
</evidence>
<dbReference type="SFLD" id="SFLDG01129">
    <property type="entry name" value="C1.5:_HAD__Beta-PGM__Phosphata"/>
    <property type="match status" value="1"/>
</dbReference>
<dbReference type="AlphaFoldDB" id="A0A3A6PE81"/>
<name>A0A3A6PE81_9BACL</name>
<dbReference type="InterPro" id="IPR023214">
    <property type="entry name" value="HAD_sf"/>
</dbReference>
<keyword evidence="6" id="KW-1185">Reference proteome</keyword>
<dbReference type="InterPro" id="IPR006439">
    <property type="entry name" value="HAD-SF_hydro_IA"/>
</dbReference>
<dbReference type="GO" id="GO:0046872">
    <property type="term" value="F:metal ion binding"/>
    <property type="evidence" value="ECO:0007669"/>
    <property type="project" value="UniProtKB-KW"/>
</dbReference>
<keyword evidence="4" id="KW-0460">Magnesium</keyword>
<keyword evidence="2" id="KW-0479">Metal-binding</keyword>
<accession>A0A3A6PE81</accession>
<evidence type="ECO:0000256" key="1">
    <source>
        <dbReference type="ARBA" id="ARBA00001946"/>
    </source>
</evidence>
<dbReference type="EMBL" id="QXQB01000007">
    <property type="protein sequence ID" value="RJX37038.1"/>
    <property type="molecule type" value="Genomic_DNA"/>
</dbReference>
<dbReference type="InterPro" id="IPR036412">
    <property type="entry name" value="HAD-like_sf"/>
</dbReference>
<dbReference type="SUPFAM" id="SSF56784">
    <property type="entry name" value="HAD-like"/>
    <property type="match status" value="1"/>
</dbReference>
<dbReference type="PANTHER" id="PTHR46470">
    <property type="entry name" value="N-ACYLNEURAMINATE-9-PHOSPHATASE"/>
    <property type="match status" value="1"/>
</dbReference>
<sequence length="277" mass="32300">MFKNKCCMYLSRRIELEKIFRKTLSSHNGWESIMYPIKLVLFDLDDTLLHFADYWENSVKDAFRNHFFTSEMNSNDLFDVFSNVEQFLVKKLDSKQISFDEYRTKRFLYSMDQMGKTTDVETAINFEMFYQSISKKHMKPNVMINKIIKDLSNYYQIGVLTNGSKGWQNDKLEAIGLDGIIPKEYVFISEVIGYEKPSPEIYHHVLSMTSLPPEQVLVVGDSWTNDVAAPIQEGLKAIWLNKKNYQVPQEPRPLAVITEIEELRAILLSHIDDSPLD</sequence>
<keyword evidence="3 5" id="KW-0378">Hydrolase</keyword>
<dbReference type="PANTHER" id="PTHR46470:SF2">
    <property type="entry name" value="GLYCERALDEHYDE 3-PHOSPHATE PHOSPHATASE"/>
    <property type="match status" value="1"/>
</dbReference>
<protein>
    <submittedName>
        <fullName evidence="5">HAD family hydrolase</fullName>
    </submittedName>
</protein>
<dbReference type="InterPro" id="IPR051400">
    <property type="entry name" value="HAD-like_hydrolase"/>
</dbReference>
<dbReference type="NCBIfam" id="TIGR01509">
    <property type="entry name" value="HAD-SF-IA-v3"/>
    <property type="match status" value="1"/>
</dbReference>
<comment type="cofactor">
    <cofactor evidence="1">
        <name>Mg(2+)</name>
        <dbReference type="ChEBI" id="CHEBI:18420"/>
    </cofactor>
</comment>
<gene>
    <name evidence="5" type="ORF">D3P09_24295</name>
</gene>